<comment type="caution">
    <text evidence="1">The sequence shown here is derived from an EMBL/GenBank/DDBJ whole genome shotgun (WGS) entry which is preliminary data.</text>
</comment>
<organism evidence="1 2">
    <name type="scientific">Molorchus minor</name>
    <dbReference type="NCBI Taxonomy" id="1323400"/>
    <lineage>
        <taxon>Eukaryota</taxon>
        <taxon>Metazoa</taxon>
        <taxon>Ecdysozoa</taxon>
        <taxon>Arthropoda</taxon>
        <taxon>Hexapoda</taxon>
        <taxon>Insecta</taxon>
        <taxon>Pterygota</taxon>
        <taxon>Neoptera</taxon>
        <taxon>Endopterygota</taxon>
        <taxon>Coleoptera</taxon>
        <taxon>Polyphaga</taxon>
        <taxon>Cucujiformia</taxon>
        <taxon>Chrysomeloidea</taxon>
        <taxon>Cerambycidae</taxon>
        <taxon>Lamiinae</taxon>
        <taxon>Monochamini</taxon>
        <taxon>Molorchus</taxon>
    </lineage>
</organism>
<keyword evidence="2" id="KW-1185">Reference proteome</keyword>
<dbReference type="PANTHER" id="PTHR15010">
    <property type="entry name" value="ACYLOXYACYL HYDROLASE"/>
    <property type="match status" value="1"/>
</dbReference>
<dbReference type="Proteomes" id="UP001162164">
    <property type="component" value="Unassembled WGS sequence"/>
</dbReference>
<dbReference type="InterPro" id="IPR039676">
    <property type="entry name" value="AOAH"/>
</dbReference>
<evidence type="ECO:0000313" key="1">
    <source>
        <dbReference type="EMBL" id="KAJ8976121.1"/>
    </source>
</evidence>
<dbReference type="PANTHER" id="PTHR15010:SF0">
    <property type="entry name" value="ACYLOXYACYL HYDROLASE"/>
    <property type="match status" value="1"/>
</dbReference>
<name>A0ABQ9JDS9_9CUCU</name>
<dbReference type="EMBL" id="JAPWTJ010000723">
    <property type="protein sequence ID" value="KAJ8976121.1"/>
    <property type="molecule type" value="Genomic_DNA"/>
</dbReference>
<evidence type="ECO:0000313" key="2">
    <source>
        <dbReference type="Proteomes" id="UP001162164"/>
    </source>
</evidence>
<accession>A0ABQ9JDS9</accession>
<gene>
    <name evidence="1" type="ORF">NQ317_019386</name>
</gene>
<sequence>MPKFSFRLGICNKNINCFYSYTQLRGNKSNLKVSTIDACKLPVIMDICNILNNSYTSLDAASDFDQDGFSTITPARGADWKGKDCRDNDPDAHPGRTPYLLDMLYDCEYYFANCNGIWGIDNETNRQWEEILCQGSDSKGIVYIGDSIGAHFHMPQVWINPVEFNWPSLNASDVLLDELDWPQYGFATGYKNITPNILIKLNLLPSKSQKKNCQIPLEPSELFKTSI</sequence>
<proteinExistence type="predicted"/>
<reference evidence="1" key="1">
    <citation type="journal article" date="2023" name="Insect Mol. Biol.">
        <title>Genome sequencing provides insights into the evolution of gene families encoding plant cell wall-degrading enzymes in longhorned beetles.</title>
        <authorList>
            <person name="Shin N.R."/>
            <person name="Okamura Y."/>
            <person name="Kirsch R."/>
            <person name="Pauchet Y."/>
        </authorList>
    </citation>
    <scope>NUCLEOTIDE SEQUENCE</scope>
    <source>
        <strain evidence="1">MMC_N1</strain>
    </source>
</reference>
<protein>
    <submittedName>
        <fullName evidence="1">Uncharacterized protein</fullName>
    </submittedName>
</protein>